<evidence type="ECO:0000313" key="6">
    <source>
        <dbReference type="Proteomes" id="UP000315496"/>
    </source>
</evidence>
<dbReference type="PANTHER" id="PTHR12435">
    <property type="match status" value="1"/>
</dbReference>
<evidence type="ECO:0000313" key="5">
    <source>
        <dbReference type="EMBL" id="TNJ26354.1"/>
    </source>
</evidence>
<accession>A0A4Z1SL26</accession>
<proteinExistence type="inferred from homology"/>
<dbReference type="OrthoDB" id="9972657at2759"/>
<comment type="caution">
    <text evidence="5">The sequence shown here is derived from an EMBL/GenBank/DDBJ whole genome shotgun (WGS) entry which is preliminary data.</text>
</comment>
<keyword evidence="2" id="KW-0067">ATP-binding</keyword>
<name>A0A4Z1SL26_GIAMU</name>
<evidence type="ECO:0000256" key="3">
    <source>
        <dbReference type="ARBA" id="ARBA00025768"/>
    </source>
</evidence>
<feature type="region of interest" description="Disordered" evidence="4">
    <location>
        <begin position="168"/>
        <end position="191"/>
    </location>
</feature>
<dbReference type="EMBL" id="VDLU01000005">
    <property type="protein sequence ID" value="TNJ26354.1"/>
    <property type="molecule type" value="Genomic_DNA"/>
</dbReference>
<protein>
    <submittedName>
        <fullName evidence="5">Chromatin associated protein KTI12</fullName>
    </submittedName>
</protein>
<dbReference type="InterPro" id="IPR013641">
    <property type="entry name" value="KTI12/PSTK"/>
</dbReference>
<dbReference type="Pfam" id="PF08433">
    <property type="entry name" value="KTI12"/>
    <property type="match status" value="1"/>
</dbReference>
<dbReference type="InterPro" id="IPR027417">
    <property type="entry name" value="P-loop_NTPase"/>
</dbReference>
<gene>
    <name evidence="5" type="ORF">GMRT_13387</name>
</gene>
<evidence type="ECO:0000256" key="1">
    <source>
        <dbReference type="ARBA" id="ARBA00022741"/>
    </source>
</evidence>
<dbReference type="Gene3D" id="3.40.50.300">
    <property type="entry name" value="P-loop containing nucleotide triphosphate hydrolases"/>
    <property type="match status" value="1"/>
</dbReference>
<organism evidence="5 6">
    <name type="scientific">Giardia muris</name>
    <dbReference type="NCBI Taxonomy" id="5742"/>
    <lineage>
        <taxon>Eukaryota</taxon>
        <taxon>Metamonada</taxon>
        <taxon>Diplomonadida</taxon>
        <taxon>Hexamitidae</taxon>
        <taxon>Giardiinae</taxon>
        <taxon>Giardia</taxon>
    </lineage>
</organism>
<evidence type="ECO:0000256" key="4">
    <source>
        <dbReference type="SAM" id="MobiDB-lite"/>
    </source>
</evidence>
<reference evidence="5 6" key="1">
    <citation type="submission" date="2019-05" db="EMBL/GenBank/DDBJ databases">
        <title>The compact genome of Giardia muris reveals important steps in the evolution of intestinal protozoan parasites.</title>
        <authorList>
            <person name="Xu F."/>
            <person name="Jimenez-Gonzalez A."/>
            <person name="Einarsson E."/>
            <person name="Astvaldsson A."/>
            <person name="Peirasmaki D."/>
            <person name="Eckmann L."/>
            <person name="Andersson J.O."/>
            <person name="Svard S.G."/>
            <person name="Jerlstrom-Hultqvist J."/>
        </authorList>
    </citation>
    <scope>NUCLEOTIDE SEQUENCE [LARGE SCALE GENOMIC DNA]</scope>
    <source>
        <strain evidence="5 6">Roberts-Thomson</strain>
    </source>
</reference>
<evidence type="ECO:0000256" key="2">
    <source>
        <dbReference type="ARBA" id="ARBA00022840"/>
    </source>
</evidence>
<keyword evidence="6" id="KW-1185">Reference proteome</keyword>
<dbReference type="AlphaFoldDB" id="A0A4Z1SL26"/>
<dbReference type="GO" id="GO:0005524">
    <property type="term" value="F:ATP binding"/>
    <property type="evidence" value="ECO:0007669"/>
    <property type="project" value="UniProtKB-KW"/>
</dbReference>
<dbReference type="VEuPathDB" id="GiardiaDB:GMRT_13387"/>
<keyword evidence="1" id="KW-0547">Nucleotide-binding</keyword>
<comment type="similarity">
    <text evidence="3">Belongs to the KTI12 family.</text>
</comment>
<dbReference type="Proteomes" id="UP000315496">
    <property type="component" value="Chromosome 5"/>
</dbReference>
<sequence length="285" mass="31047">MPLVLLVGQPLRDRRDCAGALLELARSRGVDAMVIDDALLGCQPADVVDAIGTLRTRLRQTVVQYLSPSRLVIVDHTNHTKSFRYELHCVAKEKRTSNCTVTCTLGPPLTPERYLELGLPGLSYEKYVDVCLRFEPLLAGVKADQPSFGPDQLEAVLDYAYGGKRAQTQGIQKASSSSPGPMTEVSRTVPSSLRADPSALTLSVIETIFAIQAASALSDASLQVREGLRLSLPHRSISMGELHRLRHDFLRSRGGKGEGEDVGAAFCEHLEAALHLTCQGRCRRS</sequence>